<reference evidence="2 3" key="1">
    <citation type="submission" date="2014-04" db="EMBL/GenBank/DDBJ databases">
        <authorList>
            <consortium name="International Citrus Genome Consortium"/>
            <person name="Gmitter F."/>
            <person name="Chen C."/>
            <person name="Farmerie W."/>
            <person name="Harkins T."/>
            <person name="Desany B."/>
            <person name="Mohiuddin M."/>
            <person name="Kodira C."/>
            <person name="Borodovsky M."/>
            <person name="Lomsadze A."/>
            <person name="Burns P."/>
            <person name="Jenkins J."/>
            <person name="Prochnik S."/>
            <person name="Shu S."/>
            <person name="Chapman J."/>
            <person name="Pitluck S."/>
            <person name="Schmutz J."/>
            <person name="Rokhsar D."/>
        </authorList>
    </citation>
    <scope>NUCLEOTIDE SEQUENCE</scope>
</reference>
<dbReference type="Proteomes" id="UP000027120">
    <property type="component" value="Unassembled WGS sequence"/>
</dbReference>
<evidence type="ECO:0008006" key="4">
    <source>
        <dbReference type="Google" id="ProtNLM"/>
    </source>
</evidence>
<feature type="signal peptide" evidence="1">
    <location>
        <begin position="1"/>
        <end position="18"/>
    </location>
</feature>
<name>A0A067EHG6_CITSI</name>
<protein>
    <recommendedName>
        <fullName evidence="4">Secreted protein</fullName>
    </recommendedName>
</protein>
<dbReference type="AlphaFoldDB" id="A0A067EHG6"/>
<proteinExistence type="predicted"/>
<sequence>MKFLHGCASLLGIHLLQIFQIKSTASRSRHKHVFPLIALPRSHSFILRANLIWKCRVLITWKGITAGRYLLHCRLIHLDRRILTWINPCARDRDTIKRLILLWDKTHHPHLALIRWKHKSTRGALHNRRGTMLLPICVGCH</sequence>
<accession>A0A067EHG6</accession>
<keyword evidence="3" id="KW-1185">Reference proteome</keyword>
<evidence type="ECO:0000256" key="1">
    <source>
        <dbReference type="SAM" id="SignalP"/>
    </source>
</evidence>
<evidence type="ECO:0000313" key="2">
    <source>
        <dbReference type="EMBL" id="KDO54619.1"/>
    </source>
</evidence>
<evidence type="ECO:0000313" key="3">
    <source>
        <dbReference type="Proteomes" id="UP000027120"/>
    </source>
</evidence>
<gene>
    <name evidence="2" type="ORF">CISIN_1g044121mg</name>
</gene>
<dbReference type="EMBL" id="KK784994">
    <property type="protein sequence ID" value="KDO54619.1"/>
    <property type="molecule type" value="Genomic_DNA"/>
</dbReference>
<feature type="chain" id="PRO_5001636341" description="Secreted protein" evidence="1">
    <location>
        <begin position="19"/>
        <end position="141"/>
    </location>
</feature>
<keyword evidence="1" id="KW-0732">Signal</keyword>
<organism evidence="2 3">
    <name type="scientific">Citrus sinensis</name>
    <name type="common">Sweet orange</name>
    <name type="synonym">Citrus aurantium var. sinensis</name>
    <dbReference type="NCBI Taxonomy" id="2711"/>
    <lineage>
        <taxon>Eukaryota</taxon>
        <taxon>Viridiplantae</taxon>
        <taxon>Streptophyta</taxon>
        <taxon>Embryophyta</taxon>
        <taxon>Tracheophyta</taxon>
        <taxon>Spermatophyta</taxon>
        <taxon>Magnoliopsida</taxon>
        <taxon>eudicotyledons</taxon>
        <taxon>Gunneridae</taxon>
        <taxon>Pentapetalae</taxon>
        <taxon>rosids</taxon>
        <taxon>malvids</taxon>
        <taxon>Sapindales</taxon>
        <taxon>Rutaceae</taxon>
        <taxon>Aurantioideae</taxon>
        <taxon>Citrus</taxon>
    </lineage>
</organism>